<gene>
    <name evidence="1" type="ORF">B879_03277</name>
</gene>
<dbReference type="Proteomes" id="UP000004478">
    <property type="component" value="Unassembled WGS sequence"/>
</dbReference>
<dbReference type="AlphaFoldDB" id="K1L7K8"/>
<sequence>MKYLIILILLFSACTARKIEVEYPSVSYSLDTVRINSKDEILDLWGFASFSDLNFDENSIFSYNSFNHSLDQIDLEKLEFTKRIPLEKDGPNGTGEIFVGFNVLKDDRFFIKSYVESAIFDGTGNLIQKVDWINSIDSNGEKYDDSPMIQILVDSEDLLVFGLSYDYENIEVNLHVLSVGENKVDRLNLNSKKSYGDLSIRSARSGNIVGPSIELINQNNKIIISYEFSNEIVYYDYKVKALRFVDYNPTLTPKRVKPPNISDGPLEQIIKEIKHFKEQVSYYRPVWDIESKQYFRLSTTTIFSEENKENSKATYGETQEIKVFLTVFDSEFNLLSELEIEELSDFDNDYFIKDGKLWLFINLDDEMGFVRISLNNVIRNSY</sequence>
<evidence type="ECO:0000313" key="2">
    <source>
        <dbReference type="Proteomes" id="UP000004478"/>
    </source>
</evidence>
<organism evidence="1 2">
    <name type="scientific">Cecembia lonarensis (strain CCUG 58316 / KCTC 22772 / LW9)</name>
    <dbReference type="NCBI Taxonomy" id="1225176"/>
    <lineage>
        <taxon>Bacteria</taxon>
        <taxon>Pseudomonadati</taxon>
        <taxon>Bacteroidota</taxon>
        <taxon>Cytophagia</taxon>
        <taxon>Cytophagales</taxon>
        <taxon>Cyclobacteriaceae</taxon>
        <taxon>Cecembia</taxon>
    </lineage>
</organism>
<name>K1L7K8_CECL9</name>
<reference evidence="1 2" key="1">
    <citation type="journal article" date="2012" name="J. Bacteriol.">
        <title>Draft Genome Sequence of Cecembia lonarensis Strain LW9T, Isolated from Lonar Lake, a Haloalkaline Lake in India.</title>
        <authorList>
            <person name="Shivaji S."/>
            <person name="Ara S."/>
            <person name="Singh A."/>
            <person name="Pinnaka A.K."/>
        </authorList>
    </citation>
    <scope>NUCLEOTIDE SEQUENCE [LARGE SCALE GENOMIC DNA]</scope>
    <source>
        <strain evidence="1 2">LW9</strain>
    </source>
</reference>
<dbReference type="EMBL" id="AMGM01000069">
    <property type="protein sequence ID" value="EKB48107.1"/>
    <property type="molecule type" value="Genomic_DNA"/>
</dbReference>
<evidence type="ECO:0008006" key="3">
    <source>
        <dbReference type="Google" id="ProtNLM"/>
    </source>
</evidence>
<proteinExistence type="predicted"/>
<evidence type="ECO:0000313" key="1">
    <source>
        <dbReference type="EMBL" id="EKB48107.1"/>
    </source>
</evidence>
<dbReference type="Pfam" id="PF13970">
    <property type="entry name" value="DUF4221"/>
    <property type="match status" value="1"/>
</dbReference>
<dbReference type="RefSeq" id="WP_009186295.1">
    <property type="nucleotide sequence ID" value="NZ_AMGM01000069.1"/>
</dbReference>
<accession>K1L7K8</accession>
<dbReference type="OrthoDB" id="833511at2"/>
<comment type="caution">
    <text evidence="1">The sequence shown here is derived from an EMBL/GenBank/DDBJ whole genome shotgun (WGS) entry which is preliminary data.</text>
</comment>
<keyword evidence="2" id="KW-1185">Reference proteome</keyword>
<protein>
    <recommendedName>
        <fullName evidence="3">DUF4221 domain-containing protein</fullName>
    </recommendedName>
</protein>
<dbReference type="InterPro" id="IPR025316">
    <property type="entry name" value="DUF4221"/>
</dbReference>